<evidence type="ECO:0000256" key="1">
    <source>
        <dbReference type="ARBA" id="ARBA00009250"/>
    </source>
</evidence>
<dbReference type="Pfam" id="PF04841">
    <property type="entry name" value="Vps16_N"/>
    <property type="match status" value="1"/>
</dbReference>
<dbReference type="Pfam" id="PF04840">
    <property type="entry name" value="Vps16_C"/>
    <property type="match status" value="1"/>
</dbReference>
<proteinExistence type="inferred from homology"/>
<accession>A0A078AG66</accession>
<dbReference type="InterPro" id="IPR006925">
    <property type="entry name" value="Vps16_C"/>
</dbReference>
<dbReference type="OrthoDB" id="1792at2759"/>
<dbReference type="OMA" id="WCGDDCL"/>
<organism evidence="5 6">
    <name type="scientific">Stylonychia lemnae</name>
    <name type="common">Ciliate</name>
    <dbReference type="NCBI Taxonomy" id="5949"/>
    <lineage>
        <taxon>Eukaryota</taxon>
        <taxon>Sar</taxon>
        <taxon>Alveolata</taxon>
        <taxon>Ciliophora</taxon>
        <taxon>Intramacronucleata</taxon>
        <taxon>Spirotrichea</taxon>
        <taxon>Stichotrichia</taxon>
        <taxon>Sporadotrichida</taxon>
        <taxon>Oxytrichidae</taxon>
        <taxon>Stylonychinae</taxon>
        <taxon>Stylonychia</taxon>
    </lineage>
</organism>
<dbReference type="InterPro" id="IPR016534">
    <property type="entry name" value="VPS16"/>
</dbReference>
<comment type="similarity">
    <text evidence="1 2">Belongs to the VPS16 family.</text>
</comment>
<name>A0A078AG66_STYLE</name>
<evidence type="ECO:0000313" key="6">
    <source>
        <dbReference type="Proteomes" id="UP000039865"/>
    </source>
</evidence>
<dbReference type="GO" id="GO:0005765">
    <property type="term" value="C:lysosomal membrane"/>
    <property type="evidence" value="ECO:0007669"/>
    <property type="project" value="TreeGrafter"/>
</dbReference>
<protein>
    <submittedName>
        <fullName evidence="5">Vacuolar assembling sorting protein vps16</fullName>
    </submittedName>
</protein>
<dbReference type="InterPro" id="IPR038132">
    <property type="entry name" value="Vps16_C_sf"/>
</dbReference>
<feature type="domain" description="Vps16 C-terminal" evidence="3">
    <location>
        <begin position="562"/>
        <end position="881"/>
    </location>
</feature>
<dbReference type="EMBL" id="CCKQ01009712">
    <property type="protein sequence ID" value="CDW81219.1"/>
    <property type="molecule type" value="Genomic_DNA"/>
</dbReference>
<feature type="domain" description="Vps16 N-terminal" evidence="4">
    <location>
        <begin position="29"/>
        <end position="448"/>
    </location>
</feature>
<keyword evidence="6" id="KW-1185">Reference proteome</keyword>
<dbReference type="InParanoid" id="A0A078AG66"/>
<dbReference type="FunCoup" id="A0A078AG66">
    <property type="interactions" value="593"/>
</dbReference>
<gene>
    <name evidence="5" type="primary">Contig2882.g3091</name>
    <name evidence="5" type="ORF">STYLEM_10231</name>
</gene>
<dbReference type="GO" id="GO:0003779">
    <property type="term" value="F:actin binding"/>
    <property type="evidence" value="ECO:0007669"/>
    <property type="project" value="TreeGrafter"/>
</dbReference>
<dbReference type="PIRSF" id="PIRSF007949">
    <property type="entry name" value="VPS16"/>
    <property type="match status" value="1"/>
</dbReference>
<evidence type="ECO:0000256" key="2">
    <source>
        <dbReference type="PIRNR" id="PIRNR007949"/>
    </source>
</evidence>
<dbReference type="GO" id="GO:0006886">
    <property type="term" value="P:intracellular protein transport"/>
    <property type="evidence" value="ECO:0007669"/>
    <property type="project" value="InterPro"/>
</dbReference>
<dbReference type="GO" id="GO:0030897">
    <property type="term" value="C:HOPS complex"/>
    <property type="evidence" value="ECO:0007669"/>
    <property type="project" value="TreeGrafter"/>
</dbReference>
<reference evidence="5 6" key="1">
    <citation type="submission" date="2014-06" db="EMBL/GenBank/DDBJ databases">
        <authorList>
            <person name="Swart Estienne"/>
        </authorList>
    </citation>
    <scope>NUCLEOTIDE SEQUENCE [LARGE SCALE GENOMIC DNA]</scope>
    <source>
        <strain evidence="5 6">130c</strain>
    </source>
</reference>
<evidence type="ECO:0000259" key="3">
    <source>
        <dbReference type="Pfam" id="PF04840"/>
    </source>
</evidence>
<dbReference type="GO" id="GO:0016197">
    <property type="term" value="P:endosomal transport"/>
    <property type="evidence" value="ECO:0007669"/>
    <property type="project" value="TreeGrafter"/>
</dbReference>
<dbReference type="GO" id="GO:0005768">
    <property type="term" value="C:endosome"/>
    <property type="evidence" value="ECO:0007669"/>
    <property type="project" value="TreeGrafter"/>
</dbReference>
<dbReference type="AlphaFoldDB" id="A0A078AG66"/>
<evidence type="ECO:0000313" key="5">
    <source>
        <dbReference type="EMBL" id="CDW81219.1"/>
    </source>
</evidence>
<evidence type="ECO:0000259" key="4">
    <source>
        <dbReference type="Pfam" id="PF04841"/>
    </source>
</evidence>
<dbReference type="InterPro" id="IPR006926">
    <property type="entry name" value="Vps16_N"/>
</dbReference>
<dbReference type="Gene3D" id="1.10.150.780">
    <property type="entry name" value="Vps16, C-terminal region"/>
    <property type="match status" value="1"/>
</dbReference>
<dbReference type="GO" id="GO:0042144">
    <property type="term" value="P:vacuole fusion, non-autophagic"/>
    <property type="evidence" value="ECO:0007669"/>
    <property type="project" value="TreeGrafter"/>
</dbReference>
<dbReference type="PANTHER" id="PTHR12811">
    <property type="entry name" value="VACUOLAR PROTEIN SORTING VPS16"/>
    <property type="match status" value="1"/>
</dbReference>
<dbReference type="Proteomes" id="UP000039865">
    <property type="component" value="Unassembled WGS sequence"/>
</dbReference>
<dbReference type="PANTHER" id="PTHR12811:SF0">
    <property type="entry name" value="VACUOLAR PROTEIN SORTING-ASSOCIATED PROTEIN 16 HOMOLOG"/>
    <property type="match status" value="1"/>
</dbReference>
<sequence>MDEGGDYTGNSLQTTYIQRFYEKLSEVFSQWIPLEDVYYRNIEFGELEFGKVSEMAKWPDLGFFNITIAKNGGPIAFMLQDKVLMIGGLKDIKSVAAKLKVNNEKLKWACFEFTQDEDLLLITTDGYAYLIDPKTGEFKDKPVLLGAEFAMRPIQDAKLFENILVFRNSINQFYWIPNITQSMVASKFDYIAKLQDAQIHDYIIIPKGTKGASALELLIPDPEEGFHVIKENKGQSMYLRDLSQMSDDRIPFGKIQFMALNSKKDLLALYTEAETKGRIIVMKSNYQKEFNRFDTRLLEANALQWCGNDAPVLTFIDKIAIVGPQQFEILDFRTKTAGIKVMNEIDGLRIVSSEKTYFLERVQPVLLKSFKIASISPSAKLLNAIKSVDLNIPRADEIIRELGKDLITGIEDLLEAATMEHQNITVLKHLLRTASFAKTFVDPTEYDSNKDYKLALQIIEQLNLKHASMVYEEWCQTMVKYSTLQDNELEIRLQEKFDQLKIQIAEEQGINLTSLSFQLGINAANLPTLAMSGGRTGSMMPSGMTQTQQLAHQLGNNIKLNIDFTKLAKIADSRGKKRLANFLIQKEKSIVKKIPFLLEAQQYEEALNFAMEGGDPNIINKVFSEILKKFEGNNKQVIQKAASIPDGLRHLRNFARARKDENLLSDIAIMTSSLRQNQNQVQDMSGVIVSIKNAYENENIENRLDQVSQAMKKIGEIYKDDFYGKTLEEMLVTQSKQRDLFRTFKDQRLVDASLSDTIALLIAGGKEKEKDVKELKNTMKIPEKYYFMMAIRGFAKANNWDDLYYFINHKKPPVTYSFLAELCIEYGKVPMAVEAIKKISDYDEKIPMLIDITQWREAIEESFNGKRMEFLDEIRQKGPAFVEDFIREEMVKRGTK</sequence>